<keyword evidence="1" id="KW-0808">Transferase</keyword>
<dbReference type="Gene3D" id="3.40.50.150">
    <property type="entry name" value="Vaccinia Virus protein VP39"/>
    <property type="match status" value="1"/>
</dbReference>
<dbReference type="PIRSF" id="PIRSF017393">
    <property type="entry name" value="MTase_SAV2177"/>
    <property type="match status" value="1"/>
</dbReference>
<dbReference type="STRING" id="1210086.GCA_001613105_00976"/>
<accession>A0A370IB98</accession>
<keyword evidence="1" id="KW-0489">Methyltransferase</keyword>
<reference evidence="1 2" key="1">
    <citation type="submission" date="2018-07" db="EMBL/GenBank/DDBJ databases">
        <title>Genomic Encyclopedia of Type Strains, Phase IV (KMG-IV): sequencing the most valuable type-strain genomes for metagenomic binning, comparative biology and taxonomic classification.</title>
        <authorList>
            <person name="Goeker M."/>
        </authorList>
    </citation>
    <scope>NUCLEOTIDE SEQUENCE [LARGE SCALE GENOMIC DNA]</scope>
    <source>
        <strain evidence="1 2">DSM 44290</strain>
    </source>
</reference>
<dbReference type="InterPro" id="IPR006764">
    <property type="entry name" value="SAM_dep_MeTrfase_SAV2177_type"/>
</dbReference>
<dbReference type="GO" id="GO:0008168">
    <property type="term" value="F:methyltransferase activity"/>
    <property type="evidence" value="ECO:0007669"/>
    <property type="project" value="UniProtKB-KW"/>
</dbReference>
<dbReference type="AlphaFoldDB" id="A0A370IB98"/>
<protein>
    <submittedName>
        <fullName evidence="1">S-adenosyl methyltransferase</fullName>
    </submittedName>
</protein>
<proteinExistence type="predicted"/>
<dbReference type="GO" id="GO:0032259">
    <property type="term" value="P:methylation"/>
    <property type="evidence" value="ECO:0007669"/>
    <property type="project" value="UniProtKB-KW"/>
</dbReference>
<sequence length="263" mass="29102">MGAGSTHAHPHSARMYDYFLDGKDNYEADRQAAEEILRIWPTIKTAAKVNRAFMHRSTRFLAESGIRQFLDIGTGIPTSPNLHQIAQEVAPECRVVYVDHDPLVLAHARALMASTPEGATAYLEADATDPETILRSPEITELLDSNQPIGLSMIALLHFIESGAEQIVRTFLDALAPGSYLVICAATADFDPTRIATAREIYRARGITAQDRSRDEFARFFRDLELIDPGIVPPHRWRPDGVADIPDSYDANVSCYAAVARKP</sequence>
<organism evidence="1 2">
    <name type="scientific">Nocardia pseudobrasiliensis</name>
    <dbReference type="NCBI Taxonomy" id="45979"/>
    <lineage>
        <taxon>Bacteria</taxon>
        <taxon>Bacillati</taxon>
        <taxon>Actinomycetota</taxon>
        <taxon>Actinomycetes</taxon>
        <taxon>Mycobacteriales</taxon>
        <taxon>Nocardiaceae</taxon>
        <taxon>Nocardia</taxon>
    </lineage>
</organism>
<dbReference type="RefSeq" id="WP_067992416.1">
    <property type="nucleotide sequence ID" value="NZ_QQBC01000002.1"/>
</dbReference>
<dbReference type="SUPFAM" id="SSF53335">
    <property type="entry name" value="S-adenosyl-L-methionine-dependent methyltransferases"/>
    <property type="match status" value="1"/>
</dbReference>
<evidence type="ECO:0000313" key="2">
    <source>
        <dbReference type="Proteomes" id="UP000254869"/>
    </source>
</evidence>
<dbReference type="Pfam" id="PF04672">
    <property type="entry name" value="Methyltransf_19"/>
    <property type="match status" value="1"/>
</dbReference>
<name>A0A370IB98_9NOCA</name>
<dbReference type="InterPro" id="IPR029063">
    <property type="entry name" value="SAM-dependent_MTases_sf"/>
</dbReference>
<evidence type="ECO:0000313" key="1">
    <source>
        <dbReference type="EMBL" id="RDI67999.1"/>
    </source>
</evidence>
<dbReference type="EMBL" id="QQBC01000002">
    <property type="protein sequence ID" value="RDI67999.1"/>
    <property type="molecule type" value="Genomic_DNA"/>
</dbReference>
<comment type="caution">
    <text evidence="1">The sequence shown here is derived from an EMBL/GenBank/DDBJ whole genome shotgun (WGS) entry which is preliminary data.</text>
</comment>
<dbReference type="Proteomes" id="UP000254869">
    <property type="component" value="Unassembled WGS sequence"/>
</dbReference>
<keyword evidence="2" id="KW-1185">Reference proteome</keyword>
<gene>
    <name evidence="1" type="ORF">DFR76_102400</name>
</gene>